<feature type="region of interest" description="Disordered" evidence="3">
    <location>
        <begin position="133"/>
        <end position="152"/>
    </location>
</feature>
<protein>
    <recommendedName>
        <fullName evidence="4">Core-binding (CB) domain-containing protein</fullName>
    </recommendedName>
</protein>
<evidence type="ECO:0000256" key="2">
    <source>
        <dbReference type="ARBA" id="ARBA00023172"/>
    </source>
</evidence>
<dbReference type="InterPro" id="IPR044068">
    <property type="entry name" value="CB"/>
</dbReference>
<dbReference type="Gene3D" id="1.10.443.10">
    <property type="entry name" value="Intergrase catalytic core"/>
    <property type="match status" value="1"/>
</dbReference>
<dbReference type="Gene3D" id="1.10.150.130">
    <property type="match status" value="1"/>
</dbReference>
<keyword evidence="1" id="KW-0238">DNA-binding</keyword>
<evidence type="ECO:0000313" key="5">
    <source>
        <dbReference type="EMBL" id="KAG8595137.1"/>
    </source>
</evidence>
<dbReference type="AlphaFoldDB" id="A0AAV7DCC9"/>
<dbReference type="GO" id="GO:0003677">
    <property type="term" value="F:DNA binding"/>
    <property type="evidence" value="ECO:0007669"/>
    <property type="project" value="UniProtKB-KW"/>
</dbReference>
<dbReference type="PROSITE" id="PS51900">
    <property type="entry name" value="CB"/>
    <property type="match status" value="1"/>
</dbReference>
<feature type="domain" description="Core-binding (CB)" evidence="4">
    <location>
        <begin position="573"/>
        <end position="656"/>
    </location>
</feature>
<feature type="region of interest" description="Disordered" evidence="3">
    <location>
        <begin position="489"/>
        <end position="509"/>
    </location>
</feature>
<dbReference type="SUPFAM" id="SSF56349">
    <property type="entry name" value="DNA breaking-rejoining enzymes"/>
    <property type="match status" value="1"/>
</dbReference>
<sequence length="911" mass="101991">MARSNFSFVFWSDYTCSTGSREIRFLLFSFFGKETERHKPTNHQPERSQRVYRLPEIQDGVGKISHTHYSPRCINVHYRLKGCILSHPYTPFLTKVFKVFCLVSRGCYTTLSILCTPLWNIICTKDLYKGDGRGGGVSQTTGRTDRPVPRRPAHCWPRQGELTLLQRSHPRNLKKTGMDSKLPEVRTFPSYCEEIPGCKPELSLPNVVPSTGQGRPHQGSDNKVQEKISDLYQRSYEDSGLSNSLHLLGSLVSGPFQNTPGMDLKILEQKTGGSGQENPNPTCRQGGPAMVVGRRKSEERDLLVKQPLHPNPDRREPEGLGGSDASANFPGYLDRGDYKKVLKFPRVASSMGSTQREHSSSCPPTPPNSIRQYNYGLLHKKTRRNQVSSPEYPSSENIFVGRTTHSVNICHSSKRHGEFKGGLSKQKKDPTKRVEPQGGDLPAANIFVGLSSSGLVRNKGEYQMPALFFSGKRGEQGTAGRLLSLLGHSTSLRLPPNSPDRQGPEENISGKYQSHLHLPELAEEKLVPTLEEDVTRESSHSSAIRGPTTSGSNPSSKPREITAVCLDPESSFLSSQGLSSEVIKTLKASRKPVTFAIYHKIWKRFCSFCKDSPPSQANLNILQVLEFLQKGLELGLSTSTLKVQVSALSAFFDQPLIEHRWVKRFIKAASRLKPQTVKKSSTWDLTLVLNALMKEPFEPIDSSSVKNLTLKTVFLIAITSARRLGELQAISIREPYMKILDDRIVLMLDPNFVPKVVSDFHRNQEIILPSFCENPSSAREREWSSLDVRRSVLKYLQITEAWRIDSNLFIQFQGKNKGRKASKATIARWLRLAIASCYDLQKSPIPAGIRAHSTRAMSTSWAERRGASLDQICRAATWSSSTTFSKHYRLDLHLSKDLSFGRKVLQAVIPP</sequence>
<dbReference type="PANTHER" id="PTHR33066:SF2">
    <property type="entry name" value="FILAGGRIN-2-LIKE"/>
    <property type="match status" value="1"/>
</dbReference>
<dbReference type="Proteomes" id="UP000824782">
    <property type="component" value="Unassembled WGS sequence"/>
</dbReference>
<feature type="region of interest" description="Disordered" evidence="3">
    <location>
        <begin position="350"/>
        <end position="369"/>
    </location>
</feature>
<proteinExistence type="predicted"/>
<gene>
    <name evidence="5" type="ORF">GDO81_001432</name>
</gene>
<name>A0AAV7DCC9_ENGPU</name>
<keyword evidence="2" id="KW-0233">DNA recombination</keyword>
<dbReference type="InterPro" id="IPR011010">
    <property type="entry name" value="DNA_brk_join_enz"/>
</dbReference>
<dbReference type="InterPro" id="IPR013762">
    <property type="entry name" value="Integrase-like_cat_sf"/>
</dbReference>
<evidence type="ECO:0000256" key="3">
    <source>
        <dbReference type="SAM" id="MobiDB-lite"/>
    </source>
</evidence>
<comment type="caution">
    <text evidence="5">The sequence shown here is derived from an EMBL/GenBank/DDBJ whole genome shotgun (WGS) entry which is preliminary data.</text>
</comment>
<feature type="compositionally biased region" description="Polar residues" evidence="3">
    <location>
        <begin position="547"/>
        <end position="556"/>
    </location>
</feature>
<feature type="compositionally biased region" description="Basic and acidic residues" evidence="3">
    <location>
        <begin position="426"/>
        <end position="435"/>
    </location>
</feature>
<dbReference type="EMBL" id="WNYA01000001">
    <property type="protein sequence ID" value="KAG8595137.1"/>
    <property type="molecule type" value="Genomic_DNA"/>
</dbReference>
<keyword evidence="6" id="KW-1185">Reference proteome</keyword>
<accession>A0AAV7DCC9</accession>
<evidence type="ECO:0000313" key="6">
    <source>
        <dbReference type="Proteomes" id="UP000824782"/>
    </source>
</evidence>
<evidence type="ECO:0000259" key="4">
    <source>
        <dbReference type="PROSITE" id="PS51900"/>
    </source>
</evidence>
<feature type="region of interest" description="Disordered" evidence="3">
    <location>
        <begin position="270"/>
        <end position="328"/>
    </location>
</feature>
<dbReference type="InterPro" id="IPR010998">
    <property type="entry name" value="Integrase_recombinase_N"/>
</dbReference>
<reference evidence="5" key="1">
    <citation type="thesis" date="2020" institute="ProQuest LLC" country="789 East Eisenhower Parkway, Ann Arbor, MI, USA">
        <title>Comparative Genomics and Chromosome Evolution.</title>
        <authorList>
            <person name="Mudd A.B."/>
        </authorList>
    </citation>
    <scope>NUCLEOTIDE SEQUENCE</scope>
    <source>
        <strain evidence="5">237g6f4</strain>
        <tissue evidence="5">Blood</tissue>
    </source>
</reference>
<dbReference type="GO" id="GO:0006310">
    <property type="term" value="P:DNA recombination"/>
    <property type="evidence" value="ECO:0007669"/>
    <property type="project" value="UniProtKB-KW"/>
</dbReference>
<feature type="region of interest" description="Disordered" evidence="3">
    <location>
        <begin position="530"/>
        <end position="559"/>
    </location>
</feature>
<evidence type="ECO:0000256" key="1">
    <source>
        <dbReference type="ARBA" id="ARBA00023125"/>
    </source>
</evidence>
<feature type="region of interest" description="Disordered" evidence="3">
    <location>
        <begin position="414"/>
        <end position="438"/>
    </location>
</feature>
<dbReference type="PANTHER" id="PTHR33066">
    <property type="entry name" value="INTEGRASE_SAM-LIKE_N DOMAIN-CONTAINING PROTEIN"/>
    <property type="match status" value="1"/>
</dbReference>
<dbReference type="GO" id="GO:0015074">
    <property type="term" value="P:DNA integration"/>
    <property type="evidence" value="ECO:0007669"/>
    <property type="project" value="InterPro"/>
</dbReference>
<organism evidence="5 6">
    <name type="scientific">Engystomops pustulosus</name>
    <name type="common">Tungara frog</name>
    <name type="synonym">Physalaemus pustulosus</name>
    <dbReference type="NCBI Taxonomy" id="76066"/>
    <lineage>
        <taxon>Eukaryota</taxon>
        <taxon>Metazoa</taxon>
        <taxon>Chordata</taxon>
        <taxon>Craniata</taxon>
        <taxon>Vertebrata</taxon>
        <taxon>Euteleostomi</taxon>
        <taxon>Amphibia</taxon>
        <taxon>Batrachia</taxon>
        <taxon>Anura</taxon>
        <taxon>Neobatrachia</taxon>
        <taxon>Hyloidea</taxon>
        <taxon>Leptodactylidae</taxon>
        <taxon>Leiuperinae</taxon>
        <taxon>Engystomops</taxon>
    </lineage>
</organism>